<feature type="signal peptide" evidence="2">
    <location>
        <begin position="1"/>
        <end position="33"/>
    </location>
</feature>
<reference evidence="4" key="3">
    <citation type="submission" date="2016-03" db="UniProtKB">
        <authorList>
            <consortium name="EnsemblProtists"/>
        </authorList>
    </citation>
    <scope>IDENTIFICATION</scope>
</reference>
<proteinExistence type="predicted"/>
<feature type="transmembrane region" description="Helical" evidence="1">
    <location>
        <begin position="1470"/>
        <end position="1493"/>
    </location>
</feature>
<feature type="transmembrane region" description="Helical" evidence="1">
    <location>
        <begin position="1412"/>
        <end position="1440"/>
    </location>
</feature>
<dbReference type="HOGENOM" id="CLU_002509_0_0_1"/>
<organism evidence="3">
    <name type="scientific">Guillardia theta (strain CCMP2712)</name>
    <name type="common">Cryptophyte</name>
    <dbReference type="NCBI Taxonomy" id="905079"/>
    <lineage>
        <taxon>Eukaryota</taxon>
        <taxon>Cryptophyceae</taxon>
        <taxon>Pyrenomonadales</taxon>
        <taxon>Geminigeraceae</taxon>
        <taxon>Guillardia</taxon>
    </lineage>
</organism>
<accession>L1JVR1</accession>
<dbReference type="OrthoDB" id="45365at2759"/>
<feature type="transmembrane region" description="Helical" evidence="1">
    <location>
        <begin position="1316"/>
        <end position="1337"/>
    </location>
</feature>
<dbReference type="Proteomes" id="UP000011087">
    <property type="component" value="Unassembled WGS sequence"/>
</dbReference>
<dbReference type="Gene3D" id="2.120.10.80">
    <property type="entry name" value="Kelch-type beta propeller"/>
    <property type="match status" value="2"/>
</dbReference>
<dbReference type="Pfam" id="PF24681">
    <property type="entry name" value="Kelch_KLHDC2_KLHL20_DRC7"/>
    <property type="match status" value="1"/>
</dbReference>
<dbReference type="InterPro" id="IPR011050">
    <property type="entry name" value="Pectin_lyase_fold/virulence"/>
</dbReference>
<dbReference type="GeneID" id="17309210"/>
<evidence type="ECO:0000313" key="3">
    <source>
        <dbReference type="EMBL" id="EKX52472.1"/>
    </source>
</evidence>
<feature type="transmembrane region" description="Helical" evidence="1">
    <location>
        <begin position="1376"/>
        <end position="1400"/>
    </location>
</feature>
<evidence type="ECO:0000256" key="2">
    <source>
        <dbReference type="SAM" id="SignalP"/>
    </source>
</evidence>
<sequence length="1527" mass="169561">MIDRYCSMLWFAQRWQPTLLLLLAVCLVFPCLSQKVPSWIDMDSTFRRNKRSTDSFCMTCVQRTLFSYNSNAAFQLLDTSNKLEYWTEITAGSMDGPGPKSGFQLVMTSVGDSLYVLGIYDITVTQSRTVELYELNMSTNTWTNYTSEMRGSVPGQQYSYSFSPYIVTVASCQRSLFAAGLTAVLQLDLDTLIWSDVTSELPRVWFESAQWNAPYLSEYQGDIYMSAVDVGVSHMLVNRGCGTSGWEVYFSLAEIYNSAMNIIMSGVTIISNAAGVIPVVGMLRFNRNYTDVAMMLSELDSTNTFVHTPCDDGNIYIVDTSNEDMYIMRPEYPKVLKVSNSGGAGILPEDQLTGITNFVLSRSLISWGSSLVTQRYDGTYQTFDMHSLTWSQINMIDTYSQMSQIIPQYTTSSTIFSWNGDLYGFTDLQGGKMYKYGGNGTWSQHLPDVSVSLDSYLLATVAFNSYNLLPDYASAVSDSFYAIQFSIQVENYFYGEPVTEADVSNGGVYLYYPATGNWNRYSVAKGAPLKYRNSIAATDRFVYHFGGANVEVGSQIAWNVDQVMDSWLYCFDLEGQEWIILSKSQTNSPTPRLHPSMVVYKTKLFVYGGIINYDTANFWVDLYSFDLETLTWTELFSKNDRQDGAVFVGLVISMELHSMIGLYYIPSPTTIDLMLTSRKLPMDRESTGHIMLDLLTSYDWDTILLPPCSHAQACLSLVSQLTLCDRSWMPCFLSLKGSNSGITLFHDAAILCDAKQGCSGISASNLTLFCSGYRQGTNAALRMLSVGAHLELDRVSVFGCSSQDDGGSVQLYGGATGALASRRFVGSSSAGSGGAIMLQGSTMSIVDSTFEDCWASAGGGAIALRSQPVDYFPTVMSRPVLLVDRSRFLTNSAVDGGALRAENGSMITIRSSVFSSNTVSRNGGAMYLQASDARLEDDQFLHNEAVGGGGGAVLWEQREPVVVHQKEFMSSSSLCTDDQQGNKAFYGPCIASGFHLLQLEAAENSFYPGILFSLNVTKFDFYRQQVRTDSQASLQVQTVRLSSSSGDALVVESKSINLKEGAAVFDMSVKSYFIASSRFPFVQVSGNPAIEVFGLDAASGLQIQSNPIEMETSPAVCPAGYVLKADSASFPAFAVCDRCSPDSYALNAFSGSNSTQLACLRCPHGVSCQGGEEVFNEAGFWFNRSILLRPEMQRKTLRAYKCAEGSCFSHFVCKEGQEGRLCGLCKQAGPKDDYFWSLHLGVWLADVSCRLVRHVYNETVCDGSGRIWIFLLPLLKYLGIVSAITQMVDEPEKKEEEKGRTGFLFQWLRVHRTKIGYIKILIGFVQVSSSLISIYNIRWPDLIARLLTNIAFISFDFISLPQISCTASDLSFLDRLLLYTVAPLGPLLLLSFPHLITVLVKRPHSEDLSRDLLYKLMFWSMFFIYIIYIPVSAMVVSTFLCQDLGDDGNWLARDLRVPCPRTSASFSYGWAILMTLVYPVGFPLVILTILYRLKVPRLAQAKHEHAFFQTLSMMTELEQVNADWKDM</sequence>
<dbReference type="PaxDb" id="55529-EKX52472"/>
<dbReference type="InterPro" id="IPR015915">
    <property type="entry name" value="Kelch-typ_b-propeller"/>
</dbReference>
<dbReference type="SUPFAM" id="SSF117281">
    <property type="entry name" value="Kelch motif"/>
    <property type="match status" value="1"/>
</dbReference>
<keyword evidence="1" id="KW-0812">Transmembrane</keyword>
<dbReference type="PANTHER" id="PTHR11319">
    <property type="entry name" value="G PROTEIN-COUPLED RECEPTOR-RELATED"/>
    <property type="match status" value="1"/>
</dbReference>
<dbReference type="InterPro" id="IPR011043">
    <property type="entry name" value="Gal_Oxase/kelch_b-propeller"/>
</dbReference>
<reference evidence="5" key="2">
    <citation type="submission" date="2012-11" db="EMBL/GenBank/DDBJ databases">
        <authorList>
            <person name="Kuo A."/>
            <person name="Curtis B.A."/>
            <person name="Tanifuji G."/>
            <person name="Burki F."/>
            <person name="Gruber A."/>
            <person name="Irimia M."/>
            <person name="Maruyama S."/>
            <person name="Arias M.C."/>
            <person name="Ball S.G."/>
            <person name="Gile G.H."/>
            <person name="Hirakawa Y."/>
            <person name="Hopkins J.F."/>
            <person name="Rensing S.A."/>
            <person name="Schmutz J."/>
            <person name="Symeonidi A."/>
            <person name="Elias M."/>
            <person name="Eveleigh R.J."/>
            <person name="Herman E.K."/>
            <person name="Klute M.J."/>
            <person name="Nakayama T."/>
            <person name="Obornik M."/>
            <person name="Reyes-Prieto A."/>
            <person name="Armbrust E.V."/>
            <person name="Aves S.J."/>
            <person name="Beiko R.G."/>
            <person name="Coutinho P."/>
            <person name="Dacks J.B."/>
            <person name="Durnford D.G."/>
            <person name="Fast N.M."/>
            <person name="Green B.R."/>
            <person name="Grisdale C."/>
            <person name="Hempe F."/>
            <person name="Henrissat B."/>
            <person name="Hoppner M.P."/>
            <person name="Ishida K.-I."/>
            <person name="Kim E."/>
            <person name="Koreny L."/>
            <person name="Kroth P.G."/>
            <person name="Liu Y."/>
            <person name="Malik S.-B."/>
            <person name="Maier U.G."/>
            <person name="McRose D."/>
            <person name="Mock T."/>
            <person name="Neilson J.A."/>
            <person name="Onodera N.T."/>
            <person name="Poole A.M."/>
            <person name="Pritham E.J."/>
            <person name="Richards T.A."/>
            <person name="Rocap G."/>
            <person name="Roy S.W."/>
            <person name="Sarai C."/>
            <person name="Schaack S."/>
            <person name="Shirato S."/>
            <person name="Slamovits C.H."/>
            <person name="Spencer D.F."/>
            <person name="Suzuki S."/>
            <person name="Worden A.Z."/>
            <person name="Zauner S."/>
            <person name="Barry K."/>
            <person name="Bell C."/>
            <person name="Bharti A.K."/>
            <person name="Crow J.A."/>
            <person name="Grimwood J."/>
            <person name="Kramer R."/>
            <person name="Lindquist E."/>
            <person name="Lucas S."/>
            <person name="Salamov A."/>
            <person name="McFadden G.I."/>
            <person name="Lane C.E."/>
            <person name="Keeling P.J."/>
            <person name="Gray M.W."/>
            <person name="Grigoriev I.V."/>
            <person name="Archibald J.M."/>
        </authorList>
    </citation>
    <scope>NUCLEOTIDE SEQUENCE</scope>
    <source>
        <strain evidence="5">CCMP2712</strain>
    </source>
</reference>
<gene>
    <name evidence="3" type="ORF">GUITHDRAFT_101644</name>
</gene>
<dbReference type="RefSeq" id="XP_005839452.1">
    <property type="nucleotide sequence ID" value="XM_005839395.1"/>
</dbReference>
<name>L1JVR1_GUITC</name>
<keyword evidence="1" id="KW-0472">Membrane</keyword>
<keyword evidence="1" id="KW-1133">Transmembrane helix</keyword>
<dbReference type="SUPFAM" id="SSF51126">
    <property type="entry name" value="Pectin lyase-like"/>
    <property type="match status" value="1"/>
</dbReference>
<dbReference type="PANTHER" id="PTHR11319:SF35">
    <property type="entry name" value="OUTER MEMBRANE PROTEIN PMPC-RELATED"/>
    <property type="match status" value="1"/>
</dbReference>
<evidence type="ECO:0000256" key="1">
    <source>
        <dbReference type="SAM" id="Phobius"/>
    </source>
</evidence>
<evidence type="ECO:0000313" key="5">
    <source>
        <dbReference type="Proteomes" id="UP000011087"/>
    </source>
</evidence>
<keyword evidence="2" id="KW-0732">Signal</keyword>
<evidence type="ECO:0000313" key="4">
    <source>
        <dbReference type="EnsemblProtists" id="EKX52472"/>
    </source>
</evidence>
<dbReference type="KEGG" id="gtt:GUITHDRAFT_101644"/>
<keyword evidence="5" id="KW-1185">Reference proteome</keyword>
<reference evidence="3 5" key="1">
    <citation type="journal article" date="2012" name="Nature">
        <title>Algal genomes reveal evolutionary mosaicism and the fate of nucleomorphs.</title>
        <authorList>
            <consortium name="DOE Joint Genome Institute"/>
            <person name="Curtis B.A."/>
            <person name="Tanifuji G."/>
            <person name="Burki F."/>
            <person name="Gruber A."/>
            <person name="Irimia M."/>
            <person name="Maruyama S."/>
            <person name="Arias M.C."/>
            <person name="Ball S.G."/>
            <person name="Gile G.H."/>
            <person name="Hirakawa Y."/>
            <person name="Hopkins J.F."/>
            <person name="Kuo A."/>
            <person name="Rensing S.A."/>
            <person name="Schmutz J."/>
            <person name="Symeonidi A."/>
            <person name="Elias M."/>
            <person name="Eveleigh R.J."/>
            <person name="Herman E.K."/>
            <person name="Klute M.J."/>
            <person name="Nakayama T."/>
            <person name="Obornik M."/>
            <person name="Reyes-Prieto A."/>
            <person name="Armbrust E.V."/>
            <person name="Aves S.J."/>
            <person name="Beiko R.G."/>
            <person name="Coutinho P."/>
            <person name="Dacks J.B."/>
            <person name="Durnford D.G."/>
            <person name="Fast N.M."/>
            <person name="Green B.R."/>
            <person name="Grisdale C.J."/>
            <person name="Hempel F."/>
            <person name="Henrissat B."/>
            <person name="Hoppner M.P."/>
            <person name="Ishida K."/>
            <person name="Kim E."/>
            <person name="Koreny L."/>
            <person name="Kroth P.G."/>
            <person name="Liu Y."/>
            <person name="Malik S.B."/>
            <person name="Maier U.G."/>
            <person name="McRose D."/>
            <person name="Mock T."/>
            <person name="Neilson J.A."/>
            <person name="Onodera N.T."/>
            <person name="Poole A.M."/>
            <person name="Pritham E.J."/>
            <person name="Richards T.A."/>
            <person name="Rocap G."/>
            <person name="Roy S.W."/>
            <person name="Sarai C."/>
            <person name="Schaack S."/>
            <person name="Shirato S."/>
            <person name="Slamovits C.H."/>
            <person name="Spencer D.F."/>
            <person name="Suzuki S."/>
            <person name="Worden A.Z."/>
            <person name="Zauner S."/>
            <person name="Barry K."/>
            <person name="Bell C."/>
            <person name="Bharti A.K."/>
            <person name="Crow J.A."/>
            <person name="Grimwood J."/>
            <person name="Kramer R."/>
            <person name="Lindquist E."/>
            <person name="Lucas S."/>
            <person name="Salamov A."/>
            <person name="McFadden G.I."/>
            <person name="Lane C.E."/>
            <person name="Keeling P.J."/>
            <person name="Gray M.W."/>
            <person name="Grigoriev I.V."/>
            <person name="Archibald J.M."/>
        </authorList>
    </citation>
    <scope>NUCLEOTIDE SEQUENCE</scope>
    <source>
        <strain evidence="3 5">CCMP2712</strain>
    </source>
</reference>
<dbReference type="EMBL" id="JH992972">
    <property type="protein sequence ID" value="EKX52472.1"/>
    <property type="molecule type" value="Genomic_DNA"/>
</dbReference>
<protein>
    <recommendedName>
        <fullName evidence="6">Right handed beta helix domain-containing protein</fullName>
    </recommendedName>
</protein>
<evidence type="ECO:0008006" key="6">
    <source>
        <dbReference type="Google" id="ProtNLM"/>
    </source>
</evidence>
<dbReference type="EnsemblProtists" id="EKX52472">
    <property type="protein sequence ID" value="EKX52472"/>
    <property type="gene ID" value="GUITHDRAFT_101644"/>
</dbReference>
<feature type="chain" id="PRO_5008771832" description="Right handed beta helix domain-containing protein" evidence="2">
    <location>
        <begin position="34"/>
        <end position="1527"/>
    </location>
</feature>
<dbReference type="SUPFAM" id="SSF50965">
    <property type="entry name" value="Galactose oxidase, central domain"/>
    <property type="match status" value="1"/>
</dbReference>